<feature type="chain" id="PRO_5025649232" evidence="1">
    <location>
        <begin position="30"/>
        <end position="130"/>
    </location>
</feature>
<evidence type="ECO:0000313" key="3">
    <source>
        <dbReference type="Proteomes" id="UP000441586"/>
    </source>
</evidence>
<dbReference type="EMBL" id="WSFO01000005">
    <property type="protein sequence ID" value="KAE9629974.1"/>
    <property type="molecule type" value="Genomic_DNA"/>
</dbReference>
<reference evidence="2 3" key="1">
    <citation type="submission" date="2019-12" db="EMBL/GenBank/DDBJ databases">
        <authorList>
            <person name="Zhang Y.-J."/>
        </authorList>
    </citation>
    <scope>NUCLEOTIDE SEQUENCE [LARGE SCALE GENOMIC DNA]</scope>
    <source>
        <strain evidence="2 3">H18S-6</strain>
    </source>
</reference>
<evidence type="ECO:0000313" key="2">
    <source>
        <dbReference type="EMBL" id="KAE9629974.1"/>
    </source>
</evidence>
<proteinExistence type="predicted"/>
<dbReference type="Proteomes" id="UP000441586">
    <property type="component" value="Unassembled WGS sequence"/>
</dbReference>
<dbReference type="AlphaFoldDB" id="A0A6A4RJV8"/>
<comment type="caution">
    <text evidence="2">The sequence shown here is derived from an EMBL/GenBank/DDBJ whole genome shotgun (WGS) entry which is preliminary data.</text>
</comment>
<organism evidence="2 3">
    <name type="scientific">Parasedimentitalea maritima</name>
    <dbReference type="NCBI Taxonomy" id="2578117"/>
    <lineage>
        <taxon>Bacteria</taxon>
        <taxon>Pseudomonadati</taxon>
        <taxon>Pseudomonadota</taxon>
        <taxon>Alphaproteobacteria</taxon>
        <taxon>Rhodobacterales</taxon>
        <taxon>Paracoccaceae</taxon>
        <taxon>Parasedimentitalea</taxon>
    </lineage>
</organism>
<gene>
    <name evidence="2" type="ORF">GP644_09780</name>
</gene>
<protein>
    <submittedName>
        <fullName evidence="2">Uncharacterized protein</fullName>
    </submittedName>
</protein>
<accession>A0A6A4RJV8</accession>
<name>A0A6A4RJV8_9RHOB</name>
<sequence>MVLKVTRYSISVLQKVIATLVLTTATAQAADAPLWEGHWSGNANWCERAGDVGDETPTYYGKDGLFGMEWSCDVAKVQETGLPNSWVLNLDCLDAGYSYQEQMMLLVTHEDRLLILGESGVNENLVRCKK</sequence>
<dbReference type="RefSeq" id="WP_158979128.1">
    <property type="nucleotide sequence ID" value="NZ_WSFO01000005.1"/>
</dbReference>
<evidence type="ECO:0000256" key="1">
    <source>
        <dbReference type="SAM" id="SignalP"/>
    </source>
</evidence>
<feature type="signal peptide" evidence="1">
    <location>
        <begin position="1"/>
        <end position="29"/>
    </location>
</feature>
<keyword evidence="1" id="KW-0732">Signal</keyword>